<proteinExistence type="predicted"/>
<evidence type="ECO:0000256" key="4">
    <source>
        <dbReference type="ARBA" id="ARBA00023136"/>
    </source>
</evidence>
<dbReference type="InterPro" id="IPR011527">
    <property type="entry name" value="ABC1_TM_dom"/>
</dbReference>
<sequence>MSITPLSQVYLPMKLAGSTFLFIADKAEDILQPKVVSWSIPGRMQIGCWMYSSERQAARLRLAFFRAVLSQDIRAFDTDLTTRKIIAGITNHMNVIQDAIGEKDWLPIDTINAIARLSHWPMCYLVNPLMSDGGALFTLLKRNYNNRFNTWTNNRSSMLLQKEIEQKIRCTEIYKRKNQRSGFKFQEETFSPLATPPHPSSHGPLPLRLTLNHHALRASVDHLSRLPSLPALPLTLLALPLTLPTLTVSPRLSLSYPLCLSIFGPQLCPLISFALNQLDQYLTFLSKHRYGMVINE</sequence>
<evidence type="ECO:0000259" key="5">
    <source>
        <dbReference type="Pfam" id="PF00664"/>
    </source>
</evidence>
<organism evidence="6 7">
    <name type="scientific">Stephania yunnanensis</name>
    <dbReference type="NCBI Taxonomy" id="152371"/>
    <lineage>
        <taxon>Eukaryota</taxon>
        <taxon>Viridiplantae</taxon>
        <taxon>Streptophyta</taxon>
        <taxon>Embryophyta</taxon>
        <taxon>Tracheophyta</taxon>
        <taxon>Spermatophyta</taxon>
        <taxon>Magnoliopsida</taxon>
        <taxon>Ranunculales</taxon>
        <taxon>Menispermaceae</taxon>
        <taxon>Menispermoideae</taxon>
        <taxon>Cissampelideae</taxon>
        <taxon>Stephania</taxon>
    </lineage>
</organism>
<evidence type="ECO:0000313" key="6">
    <source>
        <dbReference type="EMBL" id="KAK9093215.1"/>
    </source>
</evidence>
<dbReference type="AlphaFoldDB" id="A0AAP0EJA5"/>
<gene>
    <name evidence="6" type="ORF">Syun_028126</name>
</gene>
<comment type="subcellular location">
    <subcellularLocation>
        <location evidence="1">Membrane</location>
        <topology evidence="1">Multi-pass membrane protein</topology>
    </subcellularLocation>
</comment>
<dbReference type="Pfam" id="PF00664">
    <property type="entry name" value="ABC_membrane"/>
    <property type="match status" value="1"/>
</dbReference>
<evidence type="ECO:0000256" key="1">
    <source>
        <dbReference type="ARBA" id="ARBA00004141"/>
    </source>
</evidence>
<protein>
    <recommendedName>
        <fullName evidence="5">ABC transmembrane type-1 domain-containing protein</fullName>
    </recommendedName>
</protein>
<dbReference type="Gene3D" id="1.20.1560.10">
    <property type="entry name" value="ABC transporter type 1, transmembrane domain"/>
    <property type="match status" value="1"/>
</dbReference>
<evidence type="ECO:0000256" key="3">
    <source>
        <dbReference type="ARBA" id="ARBA00022989"/>
    </source>
</evidence>
<keyword evidence="3" id="KW-1133">Transmembrane helix</keyword>
<keyword evidence="7" id="KW-1185">Reference proteome</keyword>
<dbReference type="InterPro" id="IPR039421">
    <property type="entry name" value="Type_1_exporter"/>
</dbReference>
<accession>A0AAP0EJA5</accession>
<dbReference type="PANTHER" id="PTHR24222:SF83">
    <property type="entry name" value="ABC TRANSPORTER B FAMILY MEMBER 19"/>
    <property type="match status" value="1"/>
</dbReference>
<dbReference type="PANTHER" id="PTHR24222">
    <property type="entry name" value="ABC TRANSPORTER B FAMILY"/>
    <property type="match status" value="1"/>
</dbReference>
<name>A0AAP0EJA5_9MAGN</name>
<reference evidence="6 7" key="1">
    <citation type="submission" date="2024-01" db="EMBL/GenBank/DDBJ databases">
        <title>Genome assemblies of Stephania.</title>
        <authorList>
            <person name="Yang L."/>
        </authorList>
    </citation>
    <scope>NUCLEOTIDE SEQUENCE [LARGE SCALE GENOMIC DNA]</scope>
    <source>
        <strain evidence="6">YNDBR</strain>
        <tissue evidence="6">Leaf</tissue>
    </source>
</reference>
<dbReference type="GO" id="GO:0005524">
    <property type="term" value="F:ATP binding"/>
    <property type="evidence" value="ECO:0007669"/>
    <property type="project" value="InterPro"/>
</dbReference>
<dbReference type="GO" id="GO:0140359">
    <property type="term" value="F:ABC-type transporter activity"/>
    <property type="evidence" value="ECO:0007669"/>
    <property type="project" value="InterPro"/>
</dbReference>
<dbReference type="EMBL" id="JBBNAF010000012">
    <property type="protein sequence ID" value="KAK9093215.1"/>
    <property type="molecule type" value="Genomic_DNA"/>
</dbReference>
<dbReference type="GO" id="GO:0005886">
    <property type="term" value="C:plasma membrane"/>
    <property type="evidence" value="ECO:0007669"/>
    <property type="project" value="TreeGrafter"/>
</dbReference>
<evidence type="ECO:0000313" key="7">
    <source>
        <dbReference type="Proteomes" id="UP001420932"/>
    </source>
</evidence>
<keyword evidence="4" id="KW-0472">Membrane</keyword>
<evidence type="ECO:0000256" key="2">
    <source>
        <dbReference type="ARBA" id="ARBA00022692"/>
    </source>
</evidence>
<comment type="caution">
    <text evidence="6">The sequence shown here is derived from an EMBL/GenBank/DDBJ whole genome shotgun (WGS) entry which is preliminary data.</text>
</comment>
<keyword evidence="2" id="KW-0812">Transmembrane</keyword>
<dbReference type="SUPFAM" id="SSF90123">
    <property type="entry name" value="ABC transporter transmembrane region"/>
    <property type="match status" value="1"/>
</dbReference>
<dbReference type="InterPro" id="IPR036640">
    <property type="entry name" value="ABC1_TM_sf"/>
</dbReference>
<feature type="domain" description="ABC transmembrane type-1" evidence="5">
    <location>
        <begin position="44"/>
        <end position="103"/>
    </location>
</feature>
<dbReference type="Proteomes" id="UP001420932">
    <property type="component" value="Unassembled WGS sequence"/>
</dbReference>